<evidence type="ECO:0000259" key="6">
    <source>
        <dbReference type="PROSITE" id="PS51733"/>
    </source>
</evidence>
<dbReference type="InterPro" id="IPR045864">
    <property type="entry name" value="aa-tRNA-synth_II/BPL/LPL"/>
</dbReference>
<dbReference type="PROSITE" id="PS51733">
    <property type="entry name" value="BPL_LPL_CATALYTIC"/>
    <property type="match status" value="1"/>
</dbReference>
<dbReference type="InterPro" id="IPR004143">
    <property type="entry name" value="BPL_LPL_catalytic"/>
</dbReference>
<dbReference type="HAMAP" id="MF_00013">
    <property type="entry name" value="LipB"/>
    <property type="match status" value="1"/>
</dbReference>
<keyword evidence="3 7" id="KW-0808">Transferase</keyword>
<feature type="region of interest" description="Disordered" evidence="5">
    <location>
        <begin position="1"/>
        <end position="21"/>
    </location>
</feature>
<sequence length="240" mass="25418">MNAPDQGTQQSPGAAHTHPPATRRTLAQHPAGVEWIRSAQPVPYLEAVAAMEARVAAIRQGSAAEAVWLLEHPSLYTGGTSAADEELLDRSTLPVFRTGRGGRFTYHGPGQRVAYVMLDLKRRGIDVRAFVHGVEEWVIRTLAVFAIAAERRQGRVGVWVATGGQSEAKIAAIGVRVRQGVTYHGCAINLDPNLNFYAGIVPCGLAGFAVTSMAAQGVNATMADLDAALVAHFASALSLA</sequence>
<dbReference type="AlphaFoldDB" id="A0A380TE66"/>
<dbReference type="Pfam" id="PF21948">
    <property type="entry name" value="LplA-B_cat"/>
    <property type="match status" value="1"/>
</dbReference>
<dbReference type="EC" id="2.3.1.181" evidence="2"/>
<comment type="pathway">
    <text evidence="1">Protein modification; protein lipoylation via endogenous pathway; protein N(6)-(lipoyl)lysine from octanoyl-[acyl-carrier-protein]: step 1/2.</text>
</comment>
<dbReference type="NCBIfam" id="NF010925">
    <property type="entry name" value="PRK14345.1"/>
    <property type="match status" value="1"/>
</dbReference>
<organism evidence="7">
    <name type="scientific">metagenome</name>
    <dbReference type="NCBI Taxonomy" id="256318"/>
    <lineage>
        <taxon>unclassified sequences</taxon>
        <taxon>metagenomes</taxon>
    </lineage>
</organism>
<protein>
    <recommendedName>
        <fullName evidence="2">lipoyl(octanoyl) transferase</fullName>
        <ecNumber evidence="2">2.3.1.181</ecNumber>
    </recommendedName>
</protein>
<dbReference type="InterPro" id="IPR000544">
    <property type="entry name" value="Octanoyltransferase"/>
</dbReference>
<dbReference type="Gene3D" id="3.30.930.10">
    <property type="entry name" value="Bira Bifunctional Protein, Domain 2"/>
    <property type="match status" value="1"/>
</dbReference>
<dbReference type="EMBL" id="UIDG01000148">
    <property type="protein sequence ID" value="SUS06021.1"/>
    <property type="molecule type" value="Genomic_DNA"/>
</dbReference>
<evidence type="ECO:0000256" key="3">
    <source>
        <dbReference type="ARBA" id="ARBA00022679"/>
    </source>
</evidence>
<dbReference type="CDD" id="cd16444">
    <property type="entry name" value="LipB"/>
    <property type="match status" value="1"/>
</dbReference>
<feature type="compositionally biased region" description="Polar residues" evidence="5">
    <location>
        <begin position="1"/>
        <end position="12"/>
    </location>
</feature>
<accession>A0A380TE66</accession>
<feature type="domain" description="BPL/LPL catalytic" evidence="6">
    <location>
        <begin position="61"/>
        <end position="240"/>
    </location>
</feature>
<dbReference type="PANTHER" id="PTHR10993">
    <property type="entry name" value="OCTANOYLTRANSFERASE"/>
    <property type="match status" value="1"/>
</dbReference>
<dbReference type="PROSITE" id="PS01313">
    <property type="entry name" value="LIPB"/>
    <property type="match status" value="1"/>
</dbReference>
<dbReference type="SUPFAM" id="SSF55681">
    <property type="entry name" value="Class II aaRS and biotin synthetases"/>
    <property type="match status" value="1"/>
</dbReference>
<keyword evidence="4 7" id="KW-0012">Acyltransferase</keyword>
<proteinExistence type="inferred from homology"/>
<dbReference type="InterPro" id="IPR020605">
    <property type="entry name" value="Octanoyltransferase_CS"/>
</dbReference>
<dbReference type="UniPathway" id="UPA00538">
    <property type="reaction ID" value="UER00592"/>
</dbReference>
<evidence type="ECO:0000256" key="5">
    <source>
        <dbReference type="SAM" id="MobiDB-lite"/>
    </source>
</evidence>
<evidence type="ECO:0000256" key="4">
    <source>
        <dbReference type="ARBA" id="ARBA00023315"/>
    </source>
</evidence>
<reference evidence="7" key="1">
    <citation type="submission" date="2018-07" db="EMBL/GenBank/DDBJ databases">
        <authorList>
            <person name="Quirk P.G."/>
            <person name="Krulwich T.A."/>
        </authorList>
    </citation>
    <scope>NUCLEOTIDE SEQUENCE</scope>
</reference>
<evidence type="ECO:0000256" key="1">
    <source>
        <dbReference type="ARBA" id="ARBA00004821"/>
    </source>
</evidence>
<dbReference type="NCBIfam" id="TIGR00214">
    <property type="entry name" value="lipB"/>
    <property type="match status" value="1"/>
</dbReference>
<name>A0A380TE66_9ZZZZ</name>
<gene>
    <name evidence="7" type="primary">lipB</name>
    <name evidence="7" type="ORF">DF3PB_2310002</name>
</gene>
<dbReference type="NCBIfam" id="NF010921">
    <property type="entry name" value="PRK14341.1"/>
    <property type="match status" value="1"/>
</dbReference>
<dbReference type="PANTHER" id="PTHR10993:SF7">
    <property type="entry name" value="LIPOYLTRANSFERASE 2, MITOCHONDRIAL-RELATED"/>
    <property type="match status" value="1"/>
</dbReference>
<evidence type="ECO:0000256" key="2">
    <source>
        <dbReference type="ARBA" id="ARBA00012334"/>
    </source>
</evidence>
<dbReference type="GO" id="GO:0009249">
    <property type="term" value="P:protein lipoylation"/>
    <property type="evidence" value="ECO:0007669"/>
    <property type="project" value="InterPro"/>
</dbReference>
<evidence type="ECO:0000313" key="7">
    <source>
        <dbReference type="EMBL" id="SUS06021.1"/>
    </source>
</evidence>
<dbReference type="GO" id="GO:0033819">
    <property type="term" value="F:lipoyl(octanoyl) transferase activity"/>
    <property type="evidence" value="ECO:0007669"/>
    <property type="project" value="UniProtKB-EC"/>
</dbReference>
<dbReference type="PIRSF" id="PIRSF016262">
    <property type="entry name" value="LPLase"/>
    <property type="match status" value="1"/>
</dbReference>